<dbReference type="GO" id="GO:0003887">
    <property type="term" value="F:DNA-directed DNA polymerase activity"/>
    <property type="evidence" value="ECO:0007669"/>
    <property type="project" value="UniProtKB-KW"/>
</dbReference>
<dbReference type="AlphaFoldDB" id="A0AAN6JRF5"/>
<evidence type="ECO:0000256" key="6">
    <source>
        <dbReference type="ARBA" id="ARBA00023242"/>
    </source>
</evidence>
<proteinExistence type="inferred from homology"/>
<dbReference type="GO" id="GO:0006261">
    <property type="term" value="P:DNA-templated DNA replication"/>
    <property type="evidence" value="ECO:0007669"/>
    <property type="project" value="InterPro"/>
</dbReference>
<dbReference type="GO" id="GO:0003677">
    <property type="term" value="F:DNA binding"/>
    <property type="evidence" value="ECO:0007669"/>
    <property type="project" value="UniProtKB-KW"/>
</dbReference>
<evidence type="ECO:0000256" key="7">
    <source>
        <dbReference type="ARBA" id="ARBA00032930"/>
    </source>
</evidence>
<evidence type="ECO:0000256" key="2">
    <source>
        <dbReference type="ARBA" id="ARBA00009560"/>
    </source>
</evidence>
<dbReference type="GO" id="GO:0042276">
    <property type="term" value="P:error-prone translesion synthesis"/>
    <property type="evidence" value="ECO:0007669"/>
    <property type="project" value="TreeGrafter"/>
</dbReference>
<evidence type="ECO:0000256" key="3">
    <source>
        <dbReference type="ARBA" id="ARBA00016011"/>
    </source>
</evidence>
<evidence type="ECO:0000313" key="10">
    <source>
        <dbReference type="Proteomes" id="UP001176517"/>
    </source>
</evidence>
<dbReference type="PANTHER" id="PTHR12708:SF0">
    <property type="entry name" value="DNA POLYMERASE EPSILON SUBUNIT 2"/>
    <property type="match status" value="1"/>
</dbReference>
<keyword evidence="9" id="KW-0548">Nucleotidyltransferase</keyword>
<reference evidence="9" key="1">
    <citation type="journal article" date="2023" name="PhytoFront">
        <title>Draft Genome Resources of Seven Strains of Tilletia horrida, Causal Agent of Kernel Smut of Rice.</title>
        <authorList>
            <person name="Khanal S."/>
            <person name="Antony Babu S."/>
            <person name="Zhou X.G."/>
        </authorList>
    </citation>
    <scope>NUCLEOTIDE SEQUENCE</scope>
    <source>
        <strain evidence="9">TX6</strain>
    </source>
</reference>
<keyword evidence="9" id="KW-0808">Transferase</keyword>
<name>A0AAN6JRF5_9BASI</name>
<protein>
    <recommendedName>
        <fullName evidence="3">DNA polymerase epsilon subunit B</fullName>
    </recommendedName>
    <alternativeName>
        <fullName evidence="7">DNA polymerase II subunit 2</fullName>
    </alternativeName>
</protein>
<comment type="subcellular location">
    <subcellularLocation>
        <location evidence="1">Nucleus</location>
    </subcellularLocation>
</comment>
<dbReference type="Pfam" id="PF04042">
    <property type="entry name" value="DNA_pol_E_B"/>
    <property type="match status" value="1"/>
</dbReference>
<evidence type="ECO:0000259" key="8">
    <source>
        <dbReference type="Pfam" id="PF04042"/>
    </source>
</evidence>
<dbReference type="InterPro" id="IPR016266">
    <property type="entry name" value="POLE2"/>
</dbReference>
<feature type="domain" description="DNA polymerase alpha/delta/epsilon subunit B" evidence="8">
    <location>
        <begin position="327"/>
        <end position="517"/>
    </location>
</feature>
<comment type="caution">
    <text evidence="9">The sequence shown here is derived from an EMBL/GenBank/DDBJ whole genome shotgun (WGS) entry which is preliminary data.</text>
</comment>
<dbReference type="Gene3D" id="3.60.21.60">
    <property type="match status" value="1"/>
</dbReference>
<dbReference type="GO" id="GO:0008622">
    <property type="term" value="C:epsilon DNA polymerase complex"/>
    <property type="evidence" value="ECO:0007669"/>
    <property type="project" value="InterPro"/>
</dbReference>
<dbReference type="PIRSF" id="PIRSF000799">
    <property type="entry name" value="DNA_pol_eps_2"/>
    <property type="match status" value="1"/>
</dbReference>
<keyword evidence="6" id="KW-0539">Nucleus</keyword>
<keyword evidence="9" id="KW-0239">DNA-directed DNA polymerase</keyword>
<dbReference type="EMBL" id="JAPDMZ010000077">
    <property type="protein sequence ID" value="KAK0551435.1"/>
    <property type="molecule type" value="Genomic_DNA"/>
</dbReference>
<keyword evidence="10" id="KW-1185">Reference proteome</keyword>
<accession>A0AAN6JRF5</accession>
<evidence type="ECO:0000256" key="1">
    <source>
        <dbReference type="ARBA" id="ARBA00004123"/>
    </source>
</evidence>
<dbReference type="PANTHER" id="PTHR12708">
    <property type="entry name" value="DNA POLYMERASE EPSILON SUBUNIT B"/>
    <property type="match status" value="1"/>
</dbReference>
<keyword evidence="4" id="KW-0235">DNA replication</keyword>
<dbReference type="InterPro" id="IPR007185">
    <property type="entry name" value="DNA_pol_a/d/e_bsu"/>
</dbReference>
<dbReference type="Proteomes" id="UP001176517">
    <property type="component" value="Unassembled WGS sequence"/>
</dbReference>
<organism evidence="9 10">
    <name type="scientific">Tilletia horrida</name>
    <dbReference type="NCBI Taxonomy" id="155126"/>
    <lineage>
        <taxon>Eukaryota</taxon>
        <taxon>Fungi</taxon>
        <taxon>Dikarya</taxon>
        <taxon>Basidiomycota</taxon>
        <taxon>Ustilaginomycotina</taxon>
        <taxon>Exobasidiomycetes</taxon>
        <taxon>Tilletiales</taxon>
        <taxon>Tilletiaceae</taxon>
        <taxon>Tilletia</taxon>
    </lineage>
</organism>
<gene>
    <name evidence="9" type="primary">DPB2</name>
    <name evidence="9" type="ORF">OC846_003305</name>
</gene>
<evidence type="ECO:0000313" key="9">
    <source>
        <dbReference type="EMBL" id="KAK0551435.1"/>
    </source>
</evidence>
<comment type="similarity">
    <text evidence="2">Belongs to the DNA polymerase epsilon subunit B family.</text>
</comment>
<feature type="non-terminal residue" evidence="9">
    <location>
        <position position="551"/>
    </location>
</feature>
<keyword evidence="5" id="KW-0238">DNA-binding</keyword>
<sequence>MAAPSVSSGIMPEPLGRAPMNLTTDLRRIIVKIFTRKYNLQLHTSALNFIASTLEAHGLLEQPEEWEDALEALAKELVDGEAGDGGSSSMVTQSALERVYARLVAQETSASNLTAHDPLTEGEKVDPARYFSVVDAFKMPKIRFDQHRKVFERVPNAPTILPTASSKPNCLRERLNVIRNVVLRNEHFLPSLLASQGTSERDSFMKLTSTKNLLGRQGQRFLLLGMLCTAQDGRYCLEDADGSVGLDLQEAIPGEGIFTEGCIALVEGEYTEQERIRVFALGHPPSESRTDAKRHCGHVDFLGVGAISVEDEAVLRTHEQAHEDLCFVIISDLHLDQAKTLINLRAILQGYVDAEFIPMAFILCGDFCSTTVSPSEIVTKYQFLFNQLADVISSFPAIRNTSHFIFVPGPTDPFSTPMLPRPGLPSSLTTKLAARLGSRAHFASNPCRIRYFGQEIVVMRDNIMGRALRNTIRLKDEVEESALKRYHIRPTFWEFDHALRLYPMPTAVILADKYDRFELTYEGCHVFNPGSFRGSAFGWATYYPATGRAER</sequence>
<evidence type="ECO:0000256" key="5">
    <source>
        <dbReference type="ARBA" id="ARBA00023125"/>
    </source>
</evidence>
<evidence type="ECO:0000256" key="4">
    <source>
        <dbReference type="ARBA" id="ARBA00022705"/>
    </source>
</evidence>